<comment type="caution">
    <text evidence="2">The sequence shown here is derived from an EMBL/GenBank/DDBJ whole genome shotgun (WGS) entry which is preliminary data.</text>
</comment>
<gene>
    <name evidence="2" type="ORF">J2X05_002412</name>
</gene>
<feature type="chain" id="PRO_5045687604" description="L,D-transpeptidase catalytic domain" evidence="1">
    <location>
        <begin position="24"/>
        <end position="248"/>
    </location>
</feature>
<dbReference type="InterPro" id="IPR032676">
    <property type="entry name" value="YkuD_2"/>
</dbReference>
<dbReference type="Proteomes" id="UP001253595">
    <property type="component" value="Unassembled WGS sequence"/>
</dbReference>
<reference evidence="2 3" key="1">
    <citation type="submission" date="2023-07" db="EMBL/GenBank/DDBJ databases">
        <title>Sorghum-associated microbial communities from plants grown in Nebraska, USA.</title>
        <authorList>
            <person name="Schachtman D."/>
        </authorList>
    </citation>
    <scope>NUCLEOTIDE SEQUENCE [LARGE SCALE GENOMIC DNA]</scope>
    <source>
        <strain evidence="2 3">BE190</strain>
    </source>
</reference>
<name>A0ABU1UZ70_9GAMM</name>
<evidence type="ECO:0000313" key="2">
    <source>
        <dbReference type="EMBL" id="MDR7090388.1"/>
    </source>
</evidence>
<evidence type="ECO:0000256" key="1">
    <source>
        <dbReference type="SAM" id="SignalP"/>
    </source>
</evidence>
<evidence type="ECO:0008006" key="4">
    <source>
        <dbReference type="Google" id="ProtNLM"/>
    </source>
</evidence>
<feature type="signal peptide" evidence="1">
    <location>
        <begin position="1"/>
        <end position="23"/>
    </location>
</feature>
<keyword evidence="3" id="KW-1185">Reference proteome</keyword>
<evidence type="ECO:0000313" key="3">
    <source>
        <dbReference type="Proteomes" id="UP001253595"/>
    </source>
</evidence>
<dbReference type="CDD" id="cd16913">
    <property type="entry name" value="YkuD_like"/>
    <property type="match status" value="1"/>
</dbReference>
<proteinExistence type="predicted"/>
<protein>
    <recommendedName>
        <fullName evidence="4">L,D-transpeptidase catalytic domain</fullName>
    </recommendedName>
</protein>
<dbReference type="PANTHER" id="PTHR38477">
    <property type="entry name" value="HYPOTHETICAL EXPORTED PROTEIN"/>
    <property type="match status" value="1"/>
</dbReference>
<keyword evidence="1" id="KW-0732">Signal</keyword>
<accession>A0ABU1UZ70</accession>
<dbReference type="PANTHER" id="PTHR38477:SF1">
    <property type="entry name" value="MUREIN L,D-TRANSPEPTIDASE CATALYTIC DOMAIN FAMILY PROTEIN"/>
    <property type="match status" value="1"/>
</dbReference>
<dbReference type="EMBL" id="JAVDVX010000004">
    <property type="protein sequence ID" value="MDR7090388.1"/>
    <property type="molecule type" value="Genomic_DNA"/>
</dbReference>
<sequence>MLYTTLKGLLFSACISFLFALNAAATQDRPANPFSYTPFSKDQTPLALLNKLSRAAPAANPKVIGLALSALDCALTQGMSPARNLTVIDYSLVSTKPRLWVFDLVTGKLLFQELVAHGMNTGKNFARNFSNTYGSRQTSLGLFRTKETYVGANGYSLRMEGLENGFNDKAMERAIVFHGADYVDLKLAKKLGHLGRSHGCPAVRRGVARKVIDTIKGDQFLFSYYPDQQWLAKSQFLNCSGSQRWAQK</sequence>
<dbReference type="RefSeq" id="WP_310072671.1">
    <property type="nucleotide sequence ID" value="NZ_JAVDVX010000004.1"/>
</dbReference>
<organism evidence="2 3">
    <name type="scientific">Cellvibrio fibrivorans</name>
    <dbReference type="NCBI Taxonomy" id="126350"/>
    <lineage>
        <taxon>Bacteria</taxon>
        <taxon>Pseudomonadati</taxon>
        <taxon>Pseudomonadota</taxon>
        <taxon>Gammaproteobacteria</taxon>
        <taxon>Cellvibrionales</taxon>
        <taxon>Cellvibrionaceae</taxon>
        <taxon>Cellvibrio</taxon>
    </lineage>
</organism>
<dbReference type="Pfam" id="PF13645">
    <property type="entry name" value="YkuD_2"/>
    <property type="match status" value="1"/>
</dbReference>
<dbReference type="InterPro" id="IPR005490">
    <property type="entry name" value="LD_TPept_cat_dom"/>
</dbReference>